<gene>
    <name evidence="1" type="ORF">PRIO_2618</name>
</gene>
<protein>
    <submittedName>
        <fullName evidence="1">Uncharacterized protein</fullName>
    </submittedName>
</protein>
<reference evidence="2" key="1">
    <citation type="submission" date="2015-03" db="EMBL/GenBank/DDBJ databases">
        <authorList>
            <person name="Wibberg D."/>
        </authorList>
    </citation>
    <scope>NUCLEOTIDE SEQUENCE [LARGE SCALE GENOMIC DNA]</scope>
</reference>
<organism evidence="1 2">
    <name type="scientific">Paenibacillus riograndensis SBR5</name>
    <dbReference type="NCBI Taxonomy" id="1073571"/>
    <lineage>
        <taxon>Bacteria</taxon>
        <taxon>Bacillati</taxon>
        <taxon>Bacillota</taxon>
        <taxon>Bacilli</taxon>
        <taxon>Bacillales</taxon>
        <taxon>Paenibacillaceae</taxon>
        <taxon>Paenibacillus</taxon>
        <taxon>Paenibacillus sonchi group</taxon>
    </lineage>
</organism>
<dbReference type="HOGENOM" id="CLU_3171109_0_0_9"/>
<sequence>MALIYKSLYFSRNFAGIRRSRRALRKNPLSIKNNRKMPVVIKNFKHL</sequence>
<evidence type="ECO:0000313" key="1">
    <source>
        <dbReference type="EMBL" id="CQR55022.1"/>
    </source>
</evidence>
<dbReference type="EMBL" id="LN831776">
    <property type="protein sequence ID" value="CQR55022.1"/>
    <property type="molecule type" value="Genomic_DNA"/>
</dbReference>
<accession>A0A0E4HD54</accession>
<dbReference type="KEGG" id="pri:PRIO_2618"/>
<proteinExistence type="predicted"/>
<name>A0A0E4HD54_9BACL</name>
<dbReference type="Proteomes" id="UP000033163">
    <property type="component" value="Chromosome I"/>
</dbReference>
<evidence type="ECO:0000313" key="2">
    <source>
        <dbReference type="Proteomes" id="UP000033163"/>
    </source>
</evidence>
<dbReference type="AlphaFoldDB" id="A0A0E4HD54"/>
<dbReference type="PATRIC" id="fig|1073571.4.peg.2789"/>